<dbReference type="Pfam" id="PF03852">
    <property type="entry name" value="Vsr"/>
    <property type="match status" value="1"/>
</dbReference>
<proteinExistence type="inferred from homology"/>
<gene>
    <name evidence="7" type="ORF">J41TS12_38250</name>
</gene>
<dbReference type="AlphaFoldDB" id="A0A920CJ32"/>
<comment type="similarity">
    <text evidence="6">Belongs to the Vsr family.</text>
</comment>
<dbReference type="CDD" id="cd00221">
    <property type="entry name" value="Vsr"/>
    <property type="match status" value="1"/>
</dbReference>
<organism evidence="7 8">
    <name type="scientific">Paenibacillus antibioticophila</name>
    <dbReference type="NCBI Taxonomy" id="1274374"/>
    <lineage>
        <taxon>Bacteria</taxon>
        <taxon>Bacillati</taxon>
        <taxon>Bacillota</taxon>
        <taxon>Bacilli</taxon>
        <taxon>Bacillales</taxon>
        <taxon>Paenibacillaceae</taxon>
        <taxon>Paenibacillus</taxon>
    </lineage>
</organism>
<protein>
    <submittedName>
        <fullName evidence="7">Very short patch repair endonuclease</fullName>
    </submittedName>
</protein>
<dbReference type="SUPFAM" id="SSF52980">
    <property type="entry name" value="Restriction endonuclease-like"/>
    <property type="match status" value="1"/>
</dbReference>
<dbReference type="GO" id="GO:0004519">
    <property type="term" value="F:endonuclease activity"/>
    <property type="evidence" value="ECO:0007669"/>
    <property type="project" value="UniProtKB-KW"/>
</dbReference>
<evidence type="ECO:0000313" key="7">
    <source>
        <dbReference type="EMBL" id="GIO38964.1"/>
    </source>
</evidence>
<evidence type="ECO:0000256" key="6">
    <source>
        <dbReference type="ARBA" id="ARBA00029466"/>
    </source>
</evidence>
<keyword evidence="1" id="KW-0540">Nuclease</keyword>
<keyword evidence="8" id="KW-1185">Reference proteome</keyword>
<evidence type="ECO:0000256" key="2">
    <source>
        <dbReference type="ARBA" id="ARBA00022759"/>
    </source>
</evidence>
<evidence type="ECO:0000256" key="1">
    <source>
        <dbReference type="ARBA" id="ARBA00022722"/>
    </source>
</evidence>
<dbReference type="GO" id="GO:0006298">
    <property type="term" value="P:mismatch repair"/>
    <property type="evidence" value="ECO:0007669"/>
    <property type="project" value="InterPro"/>
</dbReference>
<keyword evidence="4" id="KW-0378">Hydrolase</keyword>
<dbReference type="RefSeq" id="WP_212941746.1">
    <property type="nucleotide sequence ID" value="NZ_BORR01000016.1"/>
</dbReference>
<name>A0A920CJ32_9BACL</name>
<dbReference type="EMBL" id="BORR01000016">
    <property type="protein sequence ID" value="GIO38964.1"/>
    <property type="molecule type" value="Genomic_DNA"/>
</dbReference>
<evidence type="ECO:0000256" key="4">
    <source>
        <dbReference type="ARBA" id="ARBA00022801"/>
    </source>
</evidence>
<keyword evidence="2 7" id="KW-0255">Endonuclease</keyword>
<dbReference type="Proteomes" id="UP000681162">
    <property type="component" value="Unassembled WGS sequence"/>
</dbReference>
<evidence type="ECO:0000313" key="8">
    <source>
        <dbReference type="Proteomes" id="UP000681162"/>
    </source>
</evidence>
<accession>A0A920CJ32</accession>
<reference evidence="7 8" key="1">
    <citation type="submission" date="2021-03" db="EMBL/GenBank/DDBJ databases">
        <title>Antimicrobial resistance genes in bacteria isolated from Japanese honey, and their potential for conferring macrolide and lincosamide resistance in the American foulbrood pathogen Paenibacillus larvae.</title>
        <authorList>
            <person name="Okamoto M."/>
            <person name="Kumagai M."/>
            <person name="Kanamori H."/>
            <person name="Takamatsu D."/>
        </authorList>
    </citation>
    <scope>NUCLEOTIDE SEQUENCE [LARGE SCALE GENOMIC DNA]</scope>
    <source>
        <strain evidence="7 8">J41TS12</strain>
    </source>
</reference>
<evidence type="ECO:0000256" key="3">
    <source>
        <dbReference type="ARBA" id="ARBA00022763"/>
    </source>
</evidence>
<dbReference type="InterPro" id="IPR011335">
    <property type="entry name" value="Restrct_endonuc-II-like"/>
</dbReference>
<evidence type="ECO:0000256" key="5">
    <source>
        <dbReference type="ARBA" id="ARBA00023204"/>
    </source>
</evidence>
<dbReference type="GO" id="GO:0016787">
    <property type="term" value="F:hydrolase activity"/>
    <property type="evidence" value="ECO:0007669"/>
    <property type="project" value="UniProtKB-KW"/>
</dbReference>
<keyword evidence="3" id="KW-0227">DNA damage</keyword>
<dbReference type="NCBIfam" id="TIGR00632">
    <property type="entry name" value="vsr"/>
    <property type="match status" value="1"/>
</dbReference>
<dbReference type="Gene3D" id="3.40.960.10">
    <property type="entry name" value="VSR Endonuclease"/>
    <property type="match status" value="1"/>
</dbReference>
<dbReference type="InterPro" id="IPR004603">
    <property type="entry name" value="DNA_mismatch_endonuc_vsr"/>
</dbReference>
<sequence length="145" mass="17551">MADVYDKETRSSVMQKIRSKGNKSTELRLIDLFKEYRITGWRRNYPVKGHPDFVFSDKRVALFVDGCFWHGHNCRNTRPKENADYWDKKRERNILHDKKITDSFEARGWTVVRIWECELKKKNRNETMARLQEVLNQYKQHNIDT</sequence>
<keyword evidence="5" id="KW-0234">DNA repair</keyword>
<comment type="caution">
    <text evidence="7">The sequence shown here is derived from an EMBL/GenBank/DDBJ whole genome shotgun (WGS) entry which is preliminary data.</text>
</comment>